<sequence length="66" mass="7408">MHGKFQATAPRFELFGVDVEVETLTDGCPVIRADLVSELITAVAASRPPNLAELQRFSSWIRRTRH</sequence>
<dbReference type="EMBL" id="JAJIUS010000113">
    <property type="protein sequence ID" value="MCC8637613.1"/>
    <property type="molecule type" value="Genomic_DNA"/>
</dbReference>
<proteinExistence type="predicted"/>
<evidence type="ECO:0000313" key="2">
    <source>
        <dbReference type="Proteomes" id="UP001430605"/>
    </source>
</evidence>
<dbReference type="RefSeq" id="WP_129111528.1">
    <property type="nucleotide sequence ID" value="NZ_JAJIUE010000141.1"/>
</dbReference>
<evidence type="ECO:0000313" key="1">
    <source>
        <dbReference type="EMBL" id="MCC8637613.1"/>
    </source>
</evidence>
<dbReference type="Proteomes" id="UP001430605">
    <property type="component" value="Unassembled WGS sequence"/>
</dbReference>
<keyword evidence="2" id="KW-1185">Reference proteome</keyword>
<reference evidence="1" key="1">
    <citation type="submission" date="2021-11" db="EMBL/GenBank/DDBJ databases">
        <title>Genome resources and taxonomic validation of 89 Xanthomonas strains.</title>
        <authorList>
            <person name="Tambong J.T."/>
        </authorList>
    </citation>
    <scope>NUCLEOTIDE SEQUENCE</scope>
    <source>
        <strain evidence="1">Xv 72</strain>
    </source>
</reference>
<gene>
    <name evidence="1" type="ORF">LN463_22095</name>
</gene>
<name>A0ABS8LTA2_XANEU</name>
<comment type="caution">
    <text evidence="1">The sequence shown here is derived from an EMBL/GenBank/DDBJ whole genome shotgun (WGS) entry which is preliminary data.</text>
</comment>
<accession>A0ABS8LTA2</accession>
<organism evidence="1 2">
    <name type="scientific">Xanthomonas euvesicatoria pv. euvesicatoria</name>
    <dbReference type="NCBI Taxonomy" id="2753541"/>
    <lineage>
        <taxon>Bacteria</taxon>
        <taxon>Pseudomonadati</taxon>
        <taxon>Pseudomonadota</taxon>
        <taxon>Gammaproteobacteria</taxon>
        <taxon>Lysobacterales</taxon>
        <taxon>Lysobacteraceae</taxon>
        <taxon>Xanthomonas</taxon>
    </lineage>
</organism>
<protein>
    <submittedName>
        <fullName evidence="1">Uncharacterized protein</fullName>
    </submittedName>
</protein>